<name>A0A9P1EIH9_CUSEU</name>
<evidence type="ECO:0000313" key="2">
    <source>
        <dbReference type="EMBL" id="CAH9108261.1"/>
    </source>
</evidence>
<evidence type="ECO:0000313" key="3">
    <source>
        <dbReference type="Proteomes" id="UP001152484"/>
    </source>
</evidence>
<organism evidence="2 3">
    <name type="scientific">Cuscuta europaea</name>
    <name type="common">European dodder</name>
    <dbReference type="NCBI Taxonomy" id="41803"/>
    <lineage>
        <taxon>Eukaryota</taxon>
        <taxon>Viridiplantae</taxon>
        <taxon>Streptophyta</taxon>
        <taxon>Embryophyta</taxon>
        <taxon>Tracheophyta</taxon>
        <taxon>Spermatophyta</taxon>
        <taxon>Magnoliopsida</taxon>
        <taxon>eudicotyledons</taxon>
        <taxon>Gunneridae</taxon>
        <taxon>Pentapetalae</taxon>
        <taxon>asterids</taxon>
        <taxon>lamiids</taxon>
        <taxon>Solanales</taxon>
        <taxon>Convolvulaceae</taxon>
        <taxon>Cuscuteae</taxon>
        <taxon>Cuscuta</taxon>
        <taxon>Cuscuta subgen. Cuscuta</taxon>
    </lineage>
</organism>
<comment type="caution">
    <text evidence="2">The sequence shown here is derived from an EMBL/GenBank/DDBJ whole genome shotgun (WGS) entry which is preliminary data.</text>
</comment>
<reference evidence="2" key="1">
    <citation type="submission" date="2022-07" db="EMBL/GenBank/DDBJ databases">
        <authorList>
            <person name="Macas J."/>
            <person name="Novak P."/>
            <person name="Neumann P."/>
        </authorList>
    </citation>
    <scope>NUCLEOTIDE SEQUENCE</scope>
</reference>
<keyword evidence="3" id="KW-1185">Reference proteome</keyword>
<feature type="compositionally biased region" description="Basic residues" evidence="1">
    <location>
        <begin position="57"/>
        <end position="71"/>
    </location>
</feature>
<sequence>MEVCIDSLQGKSLLESDGSVLAEWWRWWQTSWMVAEVPMVEASTPNMRIRHTCATKGRGNLRRKGKGKHAQQRPGDISCKNLYH</sequence>
<evidence type="ECO:0000256" key="1">
    <source>
        <dbReference type="SAM" id="MobiDB-lite"/>
    </source>
</evidence>
<feature type="region of interest" description="Disordered" evidence="1">
    <location>
        <begin position="57"/>
        <end position="84"/>
    </location>
</feature>
<gene>
    <name evidence="2" type="ORF">CEURO_LOCUS18050</name>
</gene>
<dbReference type="Proteomes" id="UP001152484">
    <property type="component" value="Unassembled WGS sequence"/>
</dbReference>
<protein>
    <submittedName>
        <fullName evidence="2">Uncharacterized protein</fullName>
    </submittedName>
</protein>
<accession>A0A9P1EIH9</accession>
<proteinExistence type="predicted"/>
<dbReference type="AlphaFoldDB" id="A0A9P1EIH9"/>
<dbReference type="EMBL" id="CAMAPE010000051">
    <property type="protein sequence ID" value="CAH9108261.1"/>
    <property type="molecule type" value="Genomic_DNA"/>
</dbReference>